<evidence type="ECO:0000313" key="4">
    <source>
        <dbReference type="Proteomes" id="UP001055093"/>
    </source>
</evidence>
<feature type="signal peptide" evidence="2">
    <location>
        <begin position="1"/>
        <end position="33"/>
    </location>
</feature>
<gene>
    <name evidence="3" type="ORF">BGCPKDLD_3323</name>
</gene>
<keyword evidence="4" id="KW-1185">Reference proteome</keyword>
<reference evidence="3" key="1">
    <citation type="journal article" date="2021" name="Front. Microbiol.">
        <title>Comprehensive Comparative Genomics and Phenotyping of Methylobacterium Species.</title>
        <authorList>
            <person name="Alessa O."/>
            <person name="Ogura Y."/>
            <person name="Fujitani Y."/>
            <person name="Takami H."/>
            <person name="Hayashi T."/>
            <person name="Sahin N."/>
            <person name="Tani A."/>
        </authorList>
    </citation>
    <scope>NUCLEOTIDE SEQUENCE</scope>
    <source>
        <strain evidence="3">DSM 14458</strain>
    </source>
</reference>
<name>A0ABQ4UWU7_9HYPH</name>
<organism evidence="3 4">
    <name type="scientific">Methylorubrum suomiense</name>
    <dbReference type="NCBI Taxonomy" id="144191"/>
    <lineage>
        <taxon>Bacteria</taxon>
        <taxon>Pseudomonadati</taxon>
        <taxon>Pseudomonadota</taxon>
        <taxon>Alphaproteobacteria</taxon>
        <taxon>Hyphomicrobiales</taxon>
        <taxon>Methylobacteriaceae</taxon>
        <taxon>Methylorubrum</taxon>
    </lineage>
</organism>
<keyword evidence="2" id="KW-0732">Signal</keyword>
<dbReference type="Proteomes" id="UP001055093">
    <property type="component" value="Unassembled WGS sequence"/>
</dbReference>
<feature type="compositionally biased region" description="Basic and acidic residues" evidence="1">
    <location>
        <begin position="71"/>
        <end position="81"/>
    </location>
</feature>
<protein>
    <submittedName>
        <fullName evidence="3">Uncharacterized protein</fullName>
    </submittedName>
</protein>
<comment type="caution">
    <text evidence="3">The sequence shown here is derived from an EMBL/GenBank/DDBJ whole genome shotgun (WGS) entry which is preliminary data.</text>
</comment>
<evidence type="ECO:0000313" key="3">
    <source>
        <dbReference type="EMBL" id="GJE76725.1"/>
    </source>
</evidence>
<sequence>MRGAARIIDGIRRGGLRGLVLGSLALAPAGAVAAPYTGTGGGPETTVNAPYRAGTGQTVPPGRAAAPEADPTERTARQKRLDGVLDSICQDCRDAR</sequence>
<evidence type="ECO:0000256" key="1">
    <source>
        <dbReference type="SAM" id="MobiDB-lite"/>
    </source>
</evidence>
<feature type="region of interest" description="Disordered" evidence="1">
    <location>
        <begin position="35"/>
        <end position="81"/>
    </location>
</feature>
<proteinExistence type="predicted"/>
<feature type="chain" id="PRO_5047400844" evidence="2">
    <location>
        <begin position="34"/>
        <end position="96"/>
    </location>
</feature>
<dbReference type="EMBL" id="BPRE01000010">
    <property type="protein sequence ID" value="GJE76725.1"/>
    <property type="molecule type" value="Genomic_DNA"/>
</dbReference>
<accession>A0ABQ4UWU7</accession>
<evidence type="ECO:0000256" key="2">
    <source>
        <dbReference type="SAM" id="SignalP"/>
    </source>
</evidence>
<reference evidence="3" key="2">
    <citation type="submission" date="2021-08" db="EMBL/GenBank/DDBJ databases">
        <authorList>
            <person name="Tani A."/>
            <person name="Ola A."/>
            <person name="Ogura Y."/>
            <person name="Katsura K."/>
            <person name="Hayashi T."/>
        </authorList>
    </citation>
    <scope>NUCLEOTIDE SEQUENCE</scope>
    <source>
        <strain evidence="3">DSM 14458</strain>
    </source>
</reference>
<dbReference type="RefSeq" id="WP_137828397.1">
    <property type="nucleotide sequence ID" value="NZ_BPRE01000010.1"/>
</dbReference>